<evidence type="ECO:0000313" key="1">
    <source>
        <dbReference type="EMBL" id="KUM49828.1"/>
    </source>
</evidence>
<gene>
    <name evidence="1" type="ORF">ABT39_MTgene3055</name>
</gene>
<sequence length="62" mass="6642">MGDRSAINVLRNIHQGNKCRSTMPPVSISWKCSAEEGAVGDDDAPIDEGIAGHLFLSLLFLS</sequence>
<dbReference type="AlphaFoldDB" id="A0A101M2P7"/>
<accession>A0A101M2P7</accession>
<protein>
    <submittedName>
        <fullName evidence="1">Uncharacterized protein</fullName>
    </submittedName>
</protein>
<geneLocation type="mitochondrion" evidence="1"/>
<keyword evidence="1" id="KW-0496">Mitochondrion</keyword>
<organism evidence="1">
    <name type="scientific">Picea glauca</name>
    <name type="common">White spruce</name>
    <name type="synonym">Pinus glauca</name>
    <dbReference type="NCBI Taxonomy" id="3330"/>
    <lineage>
        <taxon>Eukaryota</taxon>
        <taxon>Viridiplantae</taxon>
        <taxon>Streptophyta</taxon>
        <taxon>Embryophyta</taxon>
        <taxon>Tracheophyta</taxon>
        <taxon>Spermatophyta</taxon>
        <taxon>Pinopsida</taxon>
        <taxon>Pinidae</taxon>
        <taxon>Conifers I</taxon>
        <taxon>Pinales</taxon>
        <taxon>Pinaceae</taxon>
        <taxon>Picea</taxon>
    </lineage>
</organism>
<comment type="caution">
    <text evidence="1">The sequence shown here is derived from an EMBL/GenBank/DDBJ whole genome shotgun (WGS) entry which is preliminary data.</text>
</comment>
<dbReference type="EMBL" id="LKAM01000002">
    <property type="protein sequence ID" value="KUM49828.1"/>
    <property type="molecule type" value="Genomic_DNA"/>
</dbReference>
<reference evidence="1" key="1">
    <citation type="journal article" date="2015" name="Genome Biol. Evol.">
        <title>Organellar Genomes of White Spruce (Picea glauca): Assembly and Annotation.</title>
        <authorList>
            <person name="Jackman S.D."/>
            <person name="Warren R.L."/>
            <person name="Gibb E.A."/>
            <person name="Vandervalk B.P."/>
            <person name="Mohamadi H."/>
            <person name="Chu J."/>
            <person name="Raymond A."/>
            <person name="Pleasance S."/>
            <person name="Coope R."/>
            <person name="Wildung M.R."/>
            <person name="Ritland C.E."/>
            <person name="Bousquet J."/>
            <person name="Jones S.J."/>
            <person name="Bohlmann J."/>
            <person name="Birol I."/>
        </authorList>
    </citation>
    <scope>NUCLEOTIDE SEQUENCE [LARGE SCALE GENOMIC DNA]</scope>
    <source>
        <tissue evidence="1">Flushing bud</tissue>
    </source>
</reference>
<proteinExistence type="predicted"/>
<name>A0A101M2P7_PICGL</name>